<evidence type="ECO:0000313" key="4">
    <source>
        <dbReference type="Proteomes" id="UP001530400"/>
    </source>
</evidence>
<evidence type="ECO:0008006" key="5">
    <source>
        <dbReference type="Google" id="ProtNLM"/>
    </source>
</evidence>
<feature type="chain" id="PRO_5044868120" description="Superoxide dismutase copper/zinc binding domain-containing protein" evidence="2">
    <location>
        <begin position="23"/>
        <end position="235"/>
    </location>
</feature>
<gene>
    <name evidence="3" type="ORF">ACHAWO_003277</name>
</gene>
<feature type="region of interest" description="Disordered" evidence="1">
    <location>
        <begin position="20"/>
        <end position="44"/>
    </location>
</feature>
<accession>A0ABD3MUJ5</accession>
<evidence type="ECO:0000313" key="3">
    <source>
        <dbReference type="EMBL" id="KAL3767598.1"/>
    </source>
</evidence>
<dbReference type="Proteomes" id="UP001530400">
    <property type="component" value="Unassembled WGS sequence"/>
</dbReference>
<proteinExistence type="predicted"/>
<keyword evidence="2" id="KW-0732">Signal</keyword>
<reference evidence="3 4" key="1">
    <citation type="submission" date="2024-10" db="EMBL/GenBank/DDBJ databases">
        <title>Updated reference genomes for cyclostephanoid diatoms.</title>
        <authorList>
            <person name="Roberts W.R."/>
            <person name="Alverson A.J."/>
        </authorList>
    </citation>
    <scope>NUCLEOTIDE SEQUENCE [LARGE SCALE GENOMIC DNA]</scope>
    <source>
        <strain evidence="3 4">AJA010-31</strain>
    </source>
</reference>
<dbReference type="EMBL" id="JALLPJ020001362">
    <property type="protein sequence ID" value="KAL3767598.1"/>
    <property type="molecule type" value="Genomic_DNA"/>
</dbReference>
<name>A0ABD3MUJ5_9STRA</name>
<feature type="compositionally biased region" description="Gly residues" evidence="1">
    <location>
        <begin position="29"/>
        <end position="38"/>
    </location>
</feature>
<dbReference type="InterPro" id="IPR036423">
    <property type="entry name" value="SOD-like_Cu/Zn_dom_sf"/>
</dbReference>
<dbReference type="Gene3D" id="2.60.40.200">
    <property type="entry name" value="Superoxide dismutase, copper/zinc binding domain"/>
    <property type="match status" value="1"/>
</dbReference>
<dbReference type="AlphaFoldDB" id="A0ABD3MUJ5"/>
<keyword evidence="4" id="KW-1185">Reference proteome</keyword>
<evidence type="ECO:0000256" key="1">
    <source>
        <dbReference type="SAM" id="MobiDB-lite"/>
    </source>
</evidence>
<protein>
    <recommendedName>
        <fullName evidence="5">Superoxide dismutase copper/zinc binding domain-containing protein</fullName>
    </recommendedName>
</protein>
<organism evidence="3 4">
    <name type="scientific">Cyclotella atomus</name>
    <dbReference type="NCBI Taxonomy" id="382360"/>
    <lineage>
        <taxon>Eukaryota</taxon>
        <taxon>Sar</taxon>
        <taxon>Stramenopiles</taxon>
        <taxon>Ochrophyta</taxon>
        <taxon>Bacillariophyta</taxon>
        <taxon>Coscinodiscophyceae</taxon>
        <taxon>Thalassiosirophycidae</taxon>
        <taxon>Stephanodiscales</taxon>
        <taxon>Stephanodiscaceae</taxon>
        <taxon>Cyclotella</taxon>
    </lineage>
</organism>
<evidence type="ECO:0000256" key="2">
    <source>
        <dbReference type="SAM" id="SignalP"/>
    </source>
</evidence>
<feature type="signal peptide" evidence="2">
    <location>
        <begin position="1"/>
        <end position="22"/>
    </location>
</feature>
<comment type="caution">
    <text evidence="3">The sequence shown here is derived from an EMBL/GenBank/DDBJ whole genome shotgun (WGS) entry which is preliminary data.</text>
</comment>
<sequence>MKLARSILLSSLLIECSGGMKADKKPHGGKSGKSGGGSKSSKPPAAVSYMADLGTYGTFKMLVYPNGTTTYDVSLKNLTFATVDELEWHLHSGKIGSGPYAASNGSATACNANFTAGHYDPMLKCGSASTAPLCGNSTNEPPCCYKKPASDYCSIKNIGSCEIGDLSGLYGKVNITSKSGELHAKGLCPDCIKHYMPKASAVDKTAVYNTWASVVFHGSNVSAGDRVLCADVKLV</sequence>